<evidence type="ECO:0000256" key="2">
    <source>
        <dbReference type="ARBA" id="ARBA00004651"/>
    </source>
</evidence>
<keyword evidence="11 13" id="KW-0472">Membrane</keyword>
<evidence type="ECO:0000256" key="6">
    <source>
        <dbReference type="ARBA" id="ARBA00022692"/>
    </source>
</evidence>
<evidence type="ECO:0000256" key="3">
    <source>
        <dbReference type="ARBA" id="ARBA00007367"/>
    </source>
</evidence>
<dbReference type="PRINTS" id="PR01088">
    <property type="entry name" value="NAHEXCHNGR6"/>
</dbReference>
<keyword evidence="7" id="KW-0967">Endosome</keyword>
<dbReference type="KEGG" id="pcw:110204812"/>
<organism evidence="15 16">
    <name type="scientific">Phascolarctos cinereus</name>
    <name type="common">Koala</name>
    <dbReference type="NCBI Taxonomy" id="38626"/>
    <lineage>
        <taxon>Eukaryota</taxon>
        <taxon>Metazoa</taxon>
        <taxon>Chordata</taxon>
        <taxon>Craniata</taxon>
        <taxon>Vertebrata</taxon>
        <taxon>Euteleostomi</taxon>
        <taxon>Mammalia</taxon>
        <taxon>Metatheria</taxon>
        <taxon>Diprotodontia</taxon>
        <taxon>Phascolarctidae</taxon>
        <taxon>Phascolarctos</taxon>
    </lineage>
</organism>
<dbReference type="AlphaFoldDB" id="A0A6P5JTA4"/>
<dbReference type="PRINTS" id="PR01084">
    <property type="entry name" value="NAHEXCHNGR"/>
</dbReference>
<evidence type="ECO:0000256" key="9">
    <source>
        <dbReference type="ARBA" id="ARBA00023053"/>
    </source>
</evidence>
<name>A0A6P5JTA4_PHACI</name>
<proteinExistence type="inferred from homology"/>
<keyword evidence="12" id="KW-0739">Sodium transport</keyword>
<keyword evidence="6 13" id="KW-0812">Transmembrane</keyword>
<evidence type="ECO:0000256" key="5">
    <source>
        <dbReference type="ARBA" id="ARBA00022475"/>
    </source>
</evidence>
<dbReference type="PANTHER" id="PTHR10110:SF61">
    <property type="entry name" value="SODIUM_HYDROGEN EXCHANGER 9"/>
    <property type="match status" value="1"/>
</dbReference>
<feature type="transmembrane region" description="Helical" evidence="13">
    <location>
        <begin position="20"/>
        <end position="40"/>
    </location>
</feature>
<dbReference type="GO" id="GO:0051453">
    <property type="term" value="P:regulation of intracellular pH"/>
    <property type="evidence" value="ECO:0007669"/>
    <property type="project" value="TreeGrafter"/>
</dbReference>
<dbReference type="PANTHER" id="PTHR10110">
    <property type="entry name" value="SODIUM/HYDROGEN EXCHANGER"/>
    <property type="match status" value="1"/>
</dbReference>
<evidence type="ECO:0000313" key="15">
    <source>
        <dbReference type="Proteomes" id="UP000515140"/>
    </source>
</evidence>
<feature type="transmembrane region" description="Helical" evidence="13">
    <location>
        <begin position="47"/>
        <end position="68"/>
    </location>
</feature>
<dbReference type="GO" id="GO:0015386">
    <property type="term" value="F:potassium:proton antiporter activity"/>
    <property type="evidence" value="ECO:0007669"/>
    <property type="project" value="TreeGrafter"/>
</dbReference>
<accession>A0A6P5JTA4</accession>
<keyword evidence="4" id="KW-0813">Transport</keyword>
<feature type="domain" description="Cation/H+ exchanger transmembrane" evidence="14">
    <location>
        <begin position="32"/>
        <end position="181"/>
    </location>
</feature>
<comment type="subcellular location">
    <subcellularLocation>
        <location evidence="2">Cell membrane</location>
        <topology evidence="2">Multi-pass membrane protein</topology>
    </subcellularLocation>
    <subcellularLocation>
        <location evidence="1">Recycling endosome membrane</location>
        <topology evidence="1">Multi-pass membrane protein</topology>
    </subcellularLocation>
</comment>
<feature type="transmembrane region" description="Helical" evidence="13">
    <location>
        <begin position="132"/>
        <end position="149"/>
    </location>
</feature>
<evidence type="ECO:0000256" key="1">
    <source>
        <dbReference type="ARBA" id="ARBA00004195"/>
    </source>
</evidence>
<gene>
    <name evidence="16" type="primary">LOC110204812</name>
</gene>
<comment type="similarity">
    <text evidence="3">Belongs to the monovalent cation:proton antiporter 1 (CPA1) transporter (TC 2.A.36) family.</text>
</comment>
<dbReference type="InterPro" id="IPR002090">
    <property type="entry name" value="NHE-6/7/9"/>
</dbReference>
<sequence>MGSLRFLSPKEESQFQHQGAVELLVFNFLLILTILTIWLFKNHRFRFLHETGGAMVYGLIMGLILRYATAPTDIESGTVYDCGKLASGPSTLLVNITDQVYEYKYQRQVSKHNISPHQGNAMLEKMTFDPEIFFNVLLPPIIFHAGYSLKKRHFFRNLGSILTYAFLGTAISCIVIGLILRGTGKAHMALENKLASQQGALSEDLGMDQIVLELWQDRERRWKTRRQFCFRSEKVSFLTFWHGDSTLKSSS</sequence>
<evidence type="ECO:0000313" key="16">
    <source>
        <dbReference type="RefSeq" id="XP_020836618.1"/>
    </source>
</evidence>
<reference evidence="16" key="1">
    <citation type="submission" date="2025-08" db="UniProtKB">
        <authorList>
            <consortium name="RefSeq"/>
        </authorList>
    </citation>
    <scope>IDENTIFICATION</scope>
    <source>
        <tissue evidence="16">Spleen</tissue>
    </source>
</reference>
<keyword evidence="5" id="KW-1003">Cell membrane</keyword>
<dbReference type="InterPro" id="IPR004709">
    <property type="entry name" value="NaH_exchanger"/>
</dbReference>
<dbReference type="GO" id="GO:0098719">
    <property type="term" value="P:sodium ion import across plasma membrane"/>
    <property type="evidence" value="ECO:0007669"/>
    <property type="project" value="TreeGrafter"/>
</dbReference>
<dbReference type="InParanoid" id="A0A6P5JTA4"/>
<evidence type="ECO:0000256" key="12">
    <source>
        <dbReference type="ARBA" id="ARBA00023201"/>
    </source>
</evidence>
<dbReference type="Proteomes" id="UP000515140">
    <property type="component" value="Unplaced"/>
</dbReference>
<evidence type="ECO:0000256" key="4">
    <source>
        <dbReference type="ARBA" id="ARBA00022448"/>
    </source>
</evidence>
<evidence type="ECO:0000256" key="11">
    <source>
        <dbReference type="ARBA" id="ARBA00023136"/>
    </source>
</evidence>
<dbReference type="InterPro" id="IPR018422">
    <property type="entry name" value="Cation/H_exchanger_CPA1"/>
</dbReference>
<feature type="transmembrane region" description="Helical" evidence="13">
    <location>
        <begin position="161"/>
        <end position="180"/>
    </location>
</feature>
<keyword evidence="8 13" id="KW-1133">Transmembrane helix</keyword>
<dbReference type="InterPro" id="IPR006153">
    <property type="entry name" value="Cation/H_exchanger_TM"/>
</dbReference>
<evidence type="ECO:0000259" key="14">
    <source>
        <dbReference type="Pfam" id="PF00999"/>
    </source>
</evidence>
<dbReference type="Pfam" id="PF00999">
    <property type="entry name" value="Na_H_Exchanger"/>
    <property type="match status" value="1"/>
</dbReference>
<evidence type="ECO:0000256" key="13">
    <source>
        <dbReference type="SAM" id="Phobius"/>
    </source>
</evidence>
<dbReference type="GO" id="GO:0005886">
    <property type="term" value="C:plasma membrane"/>
    <property type="evidence" value="ECO:0007669"/>
    <property type="project" value="UniProtKB-SubCell"/>
</dbReference>
<evidence type="ECO:0000256" key="7">
    <source>
        <dbReference type="ARBA" id="ARBA00022753"/>
    </source>
</evidence>
<evidence type="ECO:0000256" key="8">
    <source>
        <dbReference type="ARBA" id="ARBA00022989"/>
    </source>
</evidence>
<dbReference type="RefSeq" id="XP_020836618.1">
    <property type="nucleotide sequence ID" value="XM_020980959.1"/>
</dbReference>
<keyword evidence="10" id="KW-0406">Ion transport</keyword>
<keyword evidence="9" id="KW-0915">Sodium</keyword>
<keyword evidence="15" id="KW-1185">Reference proteome</keyword>
<evidence type="ECO:0000256" key="10">
    <source>
        <dbReference type="ARBA" id="ARBA00023065"/>
    </source>
</evidence>
<dbReference type="GO" id="GO:0015385">
    <property type="term" value="F:sodium:proton antiporter activity"/>
    <property type="evidence" value="ECO:0007669"/>
    <property type="project" value="InterPro"/>
</dbReference>
<dbReference type="GO" id="GO:0055038">
    <property type="term" value="C:recycling endosome membrane"/>
    <property type="evidence" value="ECO:0007669"/>
    <property type="project" value="UniProtKB-SubCell"/>
</dbReference>
<dbReference type="GeneID" id="110204812"/>
<protein>
    <submittedName>
        <fullName evidence="16">Sodium/hydrogen exchanger 9-like isoform X1</fullName>
    </submittedName>
</protein>